<dbReference type="KEGG" id="aser:Asera_52260"/>
<evidence type="ECO:0000256" key="2">
    <source>
        <dbReference type="ARBA" id="ARBA00007650"/>
    </source>
</evidence>
<proteinExistence type="inferred from homology"/>
<dbReference type="FunFam" id="3.40.50.300:FF:000429">
    <property type="entry name" value="Preprotein translocase subunit SecA"/>
    <property type="match status" value="1"/>
</dbReference>
<dbReference type="EMBL" id="AP023354">
    <property type="protein sequence ID" value="BCJ31118.1"/>
    <property type="molecule type" value="Genomic_DNA"/>
</dbReference>
<dbReference type="InterPro" id="IPR020937">
    <property type="entry name" value="SecA_CS"/>
</dbReference>
<dbReference type="PRINTS" id="PR00906">
    <property type="entry name" value="SECA"/>
</dbReference>
<name>A0A810LAR2_9ACTN</name>
<dbReference type="GO" id="GO:0005524">
    <property type="term" value="F:ATP binding"/>
    <property type="evidence" value="ECO:0007669"/>
    <property type="project" value="UniProtKB-UniRule"/>
</dbReference>
<dbReference type="InterPro" id="IPR011115">
    <property type="entry name" value="SecA_DEAD"/>
</dbReference>
<comment type="subcellular location">
    <subcellularLocation>
        <location evidence="12">Cell membrane</location>
        <topology evidence="12">Peripheral membrane protein</topology>
        <orientation evidence="12">Cytoplasmic side</orientation>
    </subcellularLocation>
    <subcellularLocation>
        <location evidence="12">Cytoplasm</location>
    </subcellularLocation>
    <subcellularLocation>
        <location evidence="1">Membrane</location>
        <topology evidence="1">Peripheral membrane protein</topology>
    </subcellularLocation>
    <text evidence="12">Distribution is 50-50.</text>
</comment>
<keyword evidence="5 12" id="KW-0963">Cytoplasm</keyword>
<dbReference type="InterPro" id="IPR014001">
    <property type="entry name" value="Helicase_ATP-bd"/>
</dbReference>
<evidence type="ECO:0000256" key="6">
    <source>
        <dbReference type="ARBA" id="ARBA00022741"/>
    </source>
</evidence>
<dbReference type="AlphaFoldDB" id="A0A810LAR2"/>
<dbReference type="GO" id="GO:0005886">
    <property type="term" value="C:plasma membrane"/>
    <property type="evidence" value="ECO:0007669"/>
    <property type="project" value="UniProtKB-SubCell"/>
</dbReference>
<dbReference type="Gene3D" id="3.90.1440.10">
    <property type="entry name" value="SecA, preprotein cross-linking domain"/>
    <property type="match status" value="1"/>
</dbReference>
<evidence type="ECO:0000256" key="5">
    <source>
        <dbReference type="ARBA" id="ARBA00022490"/>
    </source>
</evidence>
<dbReference type="GO" id="GO:0005829">
    <property type="term" value="C:cytosol"/>
    <property type="evidence" value="ECO:0007669"/>
    <property type="project" value="TreeGrafter"/>
</dbReference>
<dbReference type="GO" id="GO:0006605">
    <property type="term" value="P:protein targeting"/>
    <property type="evidence" value="ECO:0007669"/>
    <property type="project" value="UniProtKB-UniRule"/>
</dbReference>
<dbReference type="InterPro" id="IPR000185">
    <property type="entry name" value="SecA"/>
</dbReference>
<dbReference type="PANTHER" id="PTHR30612">
    <property type="entry name" value="SECA INNER MEMBRANE COMPONENT OF SEC PROTEIN SECRETION SYSTEM"/>
    <property type="match status" value="1"/>
</dbReference>
<dbReference type="InterPro" id="IPR014018">
    <property type="entry name" value="SecA_motor_DEAD"/>
</dbReference>
<dbReference type="InterPro" id="IPR036670">
    <property type="entry name" value="SecA_X-link_sf"/>
</dbReference>
<feature type="domain" description="SecA family profile" evidence="15">
    <location>
        <begin position="7"/>
        <end position="578"/>
    </location>
</feature>
<keyword evidence="10 12" id="KW-0811">Translocation</keyword>
<evidence type="ECO:0000256" key="11">
    <source>
        <dbReference type="ARBA" id="ARBA00023136"/>
    </source>
</evidence>
<keyword evidence="8 12" id="KW-0653">Protein transport</keyword>
<dbReference type="PROSITE" id="PS51196">
    <property type="entry name" value="SECA_MOTOR_DEAD"/>
    <property type="match status" value="1"/>
</dbReference>
<dbReference type="SMART" id="SM00957">
    <property type="entry name" value="SecA_DEAD"/>
    <property type="match status" value="1"/>
</dbReference>
<evidence type="ECO:0000256" key="12">
    <source>
        <dbReference type="HAMAP-Rule" id="MF_01382"/>
    </source>
</evidence>
<comment type="similarity">
    <text evidence="2 12">Belongs to the SecA family.</text>
</comment>
<dbReference type="PROSITE" id="PS51192">
    <property type="entry name" value="HELICASE_ATP_BIND_1"/>
    <property type="match status" value="1"/>
</dbReference>
<dbReference type="SUPFAM" id="SSF81767">
    <property type="entry name" value="Pre-protein crosslinking domain of SecA"/>
    <property type="match status" value="1"/>
</dbReference>
<reference evidence="16" key="1">
    <citation type="submission" date="2020-08" db="EMBL/GenBank/DDBJ databases">
        <title>Whole genome shotgun sequence of Actinocatenispora sera NBRC 101916.</title>
        <authorList>
            <person name="Komaki H."/>
            <person name="Tamura T."/>
        </authorList>
    </citation>
    <scope>NUCLEOTIDE SEQUENCE</scope>
    <source>
        <strain evidence="16">NBRC 101916</strain>
    </source>
</reference>
<dbReference type="InterPro" id="IPR001650">
    <property type="entry name" value="Helicase_C-like"/>
</dbReference>
<evidence type="ECO:0000259" key="15">
    <source>
        <dbReference type="PROSITE" id="PS51196"/>
    </source>
</evidence>
<keyword evidence="17" id="KW-1185">Reference proteome</keyword>
<dbReference type="EC" id="7.4.2.8" evidence="12"/>
<dbReference type="Gene3D" id="1.10.3060.10">
    <property type="entry name" value="Helical scaffold and wing domains of SecA"/>
    <property type="match status" value="1"/>
</dbReference>
<organism evidence="16 17">
    <name type="scientific">Actinocatenispora sera</name>
    <dbReference type="NCBI Taxonomy" id="390989"/>
    <lineage>
        <taxon>Bacteria</taxon>
        <taxon>Bacillati</taxon>
        <taxon>Actinomycetota</taxon>
        <taxon>Actinomycetes</taxon>
        <taxon>Micromonosporales</taxon>
        <taxon>Micromonosporaceae</taxon>
        <taxon>Actinocatenispora</taxon>
    </lineage>
</organism>
<dbReference type="InterPro" id="IPR027417">
    <property type="entry name" value="P-loop_NTPase"/>
</dbReference>
<evidence type="ECO:0000256" key="8">
    <source>
        <dbReference type="ARBA" id="ARBA00022927"/>
    </source>
</evidence>
<evidence type="ECO:0000259" key="14">
    <source>
        <dbReference type="PROSITE" id="PS51194"/>
    </source>
</evidence>
<keyword evidence="11 12" id="KW-0472">Membrane</keyword>
<comment type="function">
    <text evidence="12">Part of the Sec protein translocase complex. Interacts with the SecYEG preprotein conducting channel. Has a central role in coupling the hydrolysis of ATP to the transfer of proteins into and across the cell membrane, serving as an ATP-driven molecular motor driving the stepwise translocation of polypeptide chains across the membrane.</text>
</comment>
<evidence type="ECO:0000256" key="4">
    <source>
        <dbReference type="ARBA" id="ARBA00022475"/>
    </source>
</evidence>
<keyword evidence="7 12" id="KW-0067">ATP-binding</keyword>
<dbReference type="Gene3D" id="3.40.50.300">
    <property type="entry name" value="P-loop containing nucleotide triphosphate hydrolases"/>
    <property type="match status" value="3"/>
</dbReference>
<comment type="subunit">
    <text evidence="12">Monomer and homodimer. Part of the essential Sec protein translocation apparatus which comprises SecA, SecYEG and auxiliary proteins SecDF. Other proteins may also be involved.</text>
</comment>
<dbReference type="SUPFAM" id="SSF81886">
    <property type="entry name" value="Helical scaffold and wing domains of SecA"/>
    <property type="match status" value="1"/>
</dbReference>
<dbReference type="SMART" id="SM00958">
    <property type="entry name" value="SecA_PP_bind"/>
    <property type="match status" value="1"/>
</dbReference>
<dbReference type="Pfam" id="PF21090">
    <property type="entry name" value="P-loop_SecA"/>
    <property type="match status" value="2"/>
</dbReference>
<dbReference type="GO" id="GO:0043952">
    <property type="term" value="P:protein transport by the Sec complex"/>
    <property type="evidence" value="ECO:0007669"/>
    <property type="project" value="TreeGrafter"/>
</dbReference>
<dbReference type="PROSITE" id="PS51194">
    <property type="entry name" value="HELICASE_CTER"/>
    <property type="match status" value="1"/>
</dbReference>
<dbReference type="NCBIfam" id="TIGR04221">
    <property type="entry name" value="SecA2_Mycobac"/>
    <property type="match status" value="1"/>
</dbReference>
<evidence type="ECO:0000313" key="17">
    <source>
        <dbReference type="Proteomes" id="UP000680750"/>
    </source>
</evidence>
<dbReference type="GO" id="GO:0065002">
    <property type="term" value="P:intracellular protein transmembrane transport"/>
    <property type="evidence" value="ECO:0007669"/>
    <property type="project" value="UniProtKB-UniRule"/>
</dbReference>
<dbReference type="GO" id="GO:0031522">
    <property type="term" value="C:cell envelope Sec protein transport complex"/>
    <property type="evidence" value="ECO:0007669"/>
    <property type="project" value="TreeGrafter"/>
</dbReference>
<dbReference type="InterPro" id="IPR036266">
    <property type="entry name" value="SecA_Wing/Scaffold_sf"/>
</dbReference>
<keyword evidence="6 12" id="KW-0547">Nucleotide-binding</keyword>
<dbReference type="PANTHER" id="PTHR30612:SF0">
    <property type="entry name" value="CHLOROPLAST PROTEIN-TRANSPORTING ATPASE"/>
    <property type="match status" value="1"/>
</dbReference>
<dbReference type="GO" id="GO:0017038">
    <property type="term" value="P:protein import"/>
    <property type="evidence" value="ECO:0007669"/>
    <property type="project" value="InterPro"/>
</dbReference>
<evidence type="ECO:0000256" key="1">
    <source>
        <dbReference type="ARBA" id="ARBA00004170"/>
    </source>
</evidence>
<dbReference type="CDD" id="cd17928">
    <property type="entry name" value="DEXDc_SecA"/>
    <property type="match status" value="1"/>
</dbReference>
<evidence type="ECO:0000256" key="9">
    <source>
        <dbReference type="ARBA" id="ARBA00022967"/>
    </source>
</evidence>
<dbReference type="Proteomes" id="UP000680750">
    <property type="component" value="Chromosome"/>
</dbReference>
<feature type="binding site" evidence="12">
    <location>
        <begin position="108"/>
        <end position="112"/>
    </location>
    <ligand>
        <name>ATP</name>
        <dbReference type="ChEBI" id="CHEBI:30616"/>
    </ligand>
</feature>
<feature type="binding site" evidence="12">
    <location>
        <position position="90"/>
    </location>
    <ligand>
        <name>ATP</name>
        <dbReference type="ChEBI" id="CHEBI:30616"/>
    </ligand>
</feature>
<dbReference type="HAMAP" id="MF_01382">
    <property type="entry name" value="SecA"/>
    <property type="match status" value="1"/>
</dbReference>
<evidence type="ECO:0000256" key="7">
    <source>
        <dbReference type="ARBA" id="ARBA00022840"/>
    </source>
</evidence>
<dbReference type="Pfam" id="PF01043">
    <property type="entry name" value="SecA_PP_bind"/>
    <property type="match status" value="1"/>
</dbReference>
<evidence type="ECO:0000256" key="3">
    <source>
        <dbReference type="ARBA" id="ARBA00022448"/>
    </source>
</evidence>
<feature type="domain" description="Helicase C-terminal" evidence="14">
    <location>
        <begin position="406"/>
        <end position="594"/>
    </location>
</feature>
<feature type="binding site" evidence="12">
    <location>
        <position position="496"/>
    </location>
    <ligand>
        <name>ATP</name>
        <dbReference type="ChEBI" id="CHEBI:30616"/>
    </ligand>
</feature>
<dbReference type="CDD" id="cd18803">
    <property type="entry name" value="SF2_C_secA"/>
    <property type="match status" value="1"/>
</dbReference>
<evidence type="ECO:0000313" key="16">
    <source>
        <dbReference type="EMBL" id="BCJ31118.1"/>
    </source>
</evidence>
<dbReference type="InterPro" id="IPR044722">
    <property type="entry name" value="SecA_SF2_C"/>
</dbReference>
<dbReference type="InterPro" id="IPR011130">
    <property type="entry name" value="SecA_preprotein_X-link_dom"/>
</dbReference>
<dbReference type="InterPro" id="IPR011116">
    <property type="entry name" value="SecA_Wing/Scaffold"/>
</dbReference>
<dbReference type="Pfam" id="PF07516">
    <property type="entry name" value="SecA_SW"/>
    <property type="match status" value="1"/>
</dbReference>
<keyword evidence="4 12" id="KW-1003">Cell membrane</keyword>
<gene>
    <name evidence="16" type="primary">secA_1</name>
    <name evidence="12" type="synonym">secA</name>
    <name evidence="16" type="ORF">Asera_52260</name>
</gene>
<keyword evidence="9 12" id="KW-1278">Translocase</keyword>
<dbReference type="GO" id="GO:0008564">
    <property type="term" value="F:protein-exporting ATPase activity"/>
    <property type="evidence" value="ECO:0007669"/>
    <property type="project" value="UniProtKB-EC"/>
</dbReference>
<dbReference type="Pfam" id="PF07517">
    <property type="entry name" value="SecA_DEAD"/>
    <property type="match status" value="1"/>
</dbReference>
<dbReference type="InterPro" id="IPR026389">
    <property type="entry name" value="SecA_Actinobact-type"/>
</dbReference>
<protein>
    <recommendedName>
        <fullName evidence="12">Protein translocase subunit SecA</fullName>
        <ecNumber evidence="12">7.4.2.8</ecNumber>
    </recommendedName>
</protein>
<evidence type="ECO:0000259" key="13">
    <source>
        <dbReference type="PROSITE" id="PS51192"/>
    </source>
</evidence>
<feature type="domain" description="Helicase ATP-binding" evidence="13">
    <location>
        <begin position="92"/>
        <end position="252"/>
    </location>
</feature>
<evidence type="ECO:0000256" key="10">
    <source>
        <dbReference type="ARBA" id="ARBA00023010"/>
    </source>
</evidence>
<accession>A0A810LAR2</accession>
<keyword evidence="3 12" id="KW-0813">Transport</keyword>
<dbReference type="PROSITE" id="PS01312">
    <property type="entry name" value="SECA"/>
    <property type="match status" value="1"/>
</dbReference>
<dbReference type="SUPFAM" id="SSF52540">
    <property type="entry name" value="P-loop containing nucleoside triphosphate hydrolases"/>
    <property type="match status" value="2"/>
</dbReference>
<comment type="catalytic activity">
    <reaction evidence="12">
        <text>ATP + H2O + cellular proteinSide 1 = ADP + phosphate + cellular proteinSide 2.</text>
        <dbReference type="EC" id="7.4.2.8"/>
    </reaction>
</comment>
<sequence>MFDAVRSRARRFLERPGATVDLGWVRRLLPEIEQRGAALTEMTDAALRAAAVRFRDAGIERVDAAAVVEASALAREAAVRALGQRLYDSQILAAAAMMSGQVAQLATGEGKTLAAVPAVLGLAARGLPVHVLTVNDYLARRDAEWMAPAYELLGLRAGWVAESSEPVQRRDAYGCAVTYGSISEVGFDFLRDQLVTDPADRVQRELAAVLVDEADSILVDEARIPMVLAGGAPAGNPGLRAATRAVAGLVDGRDYTLATDHRTVHLTDGGLRRVERELDADLYAADRVELLTAVNLALSAAVLLRRDVEYLVRDGRVELVDEFRGRVARRRRWPDGLHAAVEVKEGLAGTESGEVLNTLTVQAFVRLYQVRAGMTATAVGVGENLRTFYGLEVAVIDPHRPCVRDDLPDRVYVTRRDKEAALIEAVGDAHALGRPVLLGTQDVAESERIAAALRDRGIDSAVLNARNDRAEAAIVGEAGAPGAVTVSTQMAGRGTDIRLGGSDAGDAAARVAELGGLLVLGCGRHESGRVDDQLRGRAGRQGDPGESVFFVSLEDDLVVENAPDVVPADPRSDPSGLIFEAGIRRVVDHAQRVAEGVNYAVHRETWKYHQVIELQRQELAADRDRWLTTDAAAELLREARPERYAQLRELLGEPAVARISRLIVLQHADDCWAAHLGYLGEVREGIHLRALGREVPLDEFHRLAVRAFGTLRERIVERGVAMFADADITGGDWTPAAAGLNRPAATWTYLTSDDPFGSELERILRRHGHDRRPPR</sequence>